<feature type="compositionally biased region" description="Acidic residues" evidence="1">
    <location>
        <begin position="447"/>
        <end position="457"/>
    </location>
</feature>
<gene>
    <name evidence="2" type="ORF">HMPREF1541_10752</name>
</gene>
<dbReference type="HOGENOM" id="CLU_548615_0_0_1"/>
<dbReference type="VEuPathDB" id="FungiDB:HMPREF1541_10752"/>
<feature type="compositionally biased region" description="Low complexity" evidence="1">
    <location>
        <begin position="11"/>
        <end position="31"/>
    </location>
</feature>
<dbReference type="Proteomes" id="UP000030752">
    <property type="component" value="Unassembled WGS sequence"/>
</dbReference>
<dbReference type="GeneID" id="19978091"/>
<reference evidence="2 3" key="1">
    <citation type="submission" date="2013-03" db="EMBL/GenBank/DDBJ databases">
        <title>The Genome Sequence of Phialophora europaea CBS 101466.</title>
        <authorList>
            <consortium name="The Broad Institute Genomics Platform"/>
            <person name="Cuomo C."/>
            <person name="de Hoog S."/>
            <person name="Gorbushina A."/>
            <person name="Walker B."/>
            <person name="Young S.K."/>
            <person name="Zeng Q."/>
            <person name="Gargeya S."/>
            <person name="Fitzgerald M."/>
            <person name="Haas B."/>
            <person name="Abouelleil A."/>
            <person name="Allen A.W."/>
            <person name="Alvarado L."/>
            <person name="Arachchi H.M."/>
            <person name="Berlin A.M."/>
            <person name="Chapman S.B."/>
            <person name="Gainer-Dewar J."/>
            <person name="Goldberg J."/>
            <person name="Griggs A."/>
            <person name="Gujja S."/>
            <person name="Hansen M."/>
            <person name="Howarth C."/>
            <person name="Imamovic A."/>
            <person name="Ireland A."/>
            <person name="Larimer J."/>
            <person name="McCowan C."/>
            <person name="Murphy C."/>
            <person name="Pearson M."/>
            <person name="Poon T.W."/>
            <person name="Priest M."/>
            <person name="Roberts A."/>
            <person name="Saif S."/>
            <person name="Shea T."/>
            <person name="Sisk P."/>
            <person name="Sykes S."/>
            <person name="Wortman J."/>
            <person name="Nusbaum C."/>
            <person name="Birren B."/>
        </authorList>
    </citation>
    <scope>NUCLEOTIDE SEQUENCE [LARGE SCALE GENOMIC DNA]</scope>
    <source>
        <strain evidence="2 3">CBS 101466</strain>
    </source>
</reference>
<dbReference type="RefSeq" id="XP_008713643.1">
    <property type="nucleotide sequence ID" value="XM_008715421.1"/>
</dbReference>
<name>W2S664_CYPE1</name>
<feature type="region of interest" description="Disordered" evidence="1">
    <location>
        <begin position="387"/>
        <end position="477"/>
    </location>
</feature>
<evidence type="ECO:0000313" key="2">
    <source>
        <dbReference type="EMBL" id="ETN44201.1"/>
    </source>
</evidence>
<feature type="region of interest" description="Disordered" evidence="1">
    <location>
        <begin position="1"/>
        <end position="81"/>
    </location>
</feature>
<organism evidence="2 3">
    <name type="scientific">Cyphellophora europaea (strain CBS 101466)</name>
    <name type="common">Phialophora europaea</name>
    <dbReference type="NCBI Taxonomy" id="1220924"/>
    <lineage>
        <taxon>Eukaryota</taxon>
        <taxon>Fungi</taxon>
        <taxon>Dikarya</taxon>
        <taxon>Ascomycota</taxon>
        <taxon>Pezizomycotina</taxon>
        <taxon>Eurotiomycetes</taxon>
        <taxon>Chaetothyriomycetidae</taxon>
        <taxon>Chaetothyriales</taxon>
        <taxon>Cyphellophoraceae</taxon>
        <taxon>Cyphellophora</taxon>
    </lineage>
</organism>
<accession>W2S664</accession>
<dbReference type="EMBL" id="KI635846">
    <property type="protein sequence ID" value="ETN44201.1"/>
    <property type="molecule type" value="Genomic_DNA"/>
</dbReference>
<evidence type="ECO:0000256" key="1">
    <source>
        <dbReference type="SAM" id="MobiDB-lite"/>
    </source>
</evidence>
<dbReference type="InParanoid" id="W2S664"/>
<dbReference type="AlphaFoldDB" id="W2S664"/>
<proteinExistence type="predicted"/>
<sequence>MLSRRELSMYSPSNSNNPPRRRPATPTTSPRPTRRPPISLEALYARSKDEQDLARIGRVQTQFRNAEPIATDKESQPTPLAYDFDPRVKRARDHRVKKIRDLKPRESGFAPEVKKQVARFARERVRREEEEVRLHSGGYDADDEEGEWEWEDAAAAEDEDTLFVCADEGVGAVDQQQGESYDNGMAGEDDNKGNDNSNAYHGAYTILPQAPITPTKAQIRRNPKPVKSAITVEIERLAAEAEASLTQMRSKQAAFTNRLTRSRNRIRTNRQKKMLVDQKDREEIDAENKRKEIQRKVASGRVVKLPAKKKKKVALAMLPTTQKGNRKWSGSSLGYDDVGAAAAAGLQGLEAVLGPINDDEDQEVTSLETTTAQSAFKSAVAVAAQDNVGDGASEDDDNDGDDDNEDDDIPMLSNRRATAAKRRAAQLAMAIHQDEDAKTTAAGELGLDADGDEDDETRAEMPAPTTVPGPVTPSPGRRERYVASWFQKAFEDEGEEW</sequence>
<protein>
    <submittedName>
        <fullName evidence="2">Uncharacterized protein</fullName>
    </submittedName>
</protein>
<feature type="compositionally biased region" description="Basic and acidic residues" evidence="1">
    <location>
        <begin position="46"/>
        <end position="55"/>
    </location>
</feature>
<keyword evidence="3" id="KW-1185">Reference proteome</keyword>
<feature type="compositionally biased region" description="Acidic residues" evidence="1">
    <location>
        <begin position="392"/>
        <end position="409"/>
    </location>
</feature>
<evidence type="ECO:0000313" key="3">
    <source>
        <dbReference type="Proteomes" id="UP000030752"/>
    </source>
</evidence>